<dbReference type="PANTHER" id="PTHR35894">
    <property type="entry name" value="GENERAL SECRETION PATHWAY PROTEIN A-RELATED"/>
    <property type="match status" value="1"/>
</dbReference>
<evidence type="ECO:0000313" key="3">
    <source>
        <dbReference type="Proteomes" id="UP000755104"/>
    </source>
</evidence>
<feature type="domain" description="AAA+ ATPase" evidence="1">
    <location>
        <begin position="42"/>
        <end position="270"/>
    </location>
</feature>
<dbReference type="InterPro" id="IPR052026">
    <property type="entry name" value="ExeA_AAA_ATPase_DNA-bind"/>
</dbReference>
<dbReference type="RefSeq" id="WP_221555021.1">
    <property type="nucleotide sequence ID" value="NZ_JAIGNO010000001.1"/>
</dbReference>
<protein>
    <submittedName>
        <fullName evidence="2">XrtA-associated ATPase</fullName>
    </submittedName>
</protein>
<comment type="caution">
    <text evidence="2">The sequence shown here is derived from an EMBL/GenBank/DDBJ whole genome shotgun (WGS) entry which is preliminary data.</text>
</comment>
<dbReference type="InterPro" id="IPR017466">
    <property type="entry name" value="XrtA-assoc_ATPase-like"/>
</dbReference>
<reference evidence="2 3" key="1">
    <citation type="submission" date="2021-08" db="EMBL/GenBank/DDBJ databases">
        <title>Comparative Genomics Analysis of the Genus Qipengyuania Reveals Extensive Genetic Diversity and Metabolic Versatility, Including the Description of Fifteen Novel Species.</title>
        <authorList>
            <person name="Liu Y."/>
        </authorList>
    </citation>
    <scope>NUCLEOTIDE SEQUENCE [LARGE SCALE GENOMIC DNA]</scope>
    <source>
        <strain evidence="2 3">6D47A</strain>
    </source>
</reference>
<accession>A0ABS7J1C6</accession>
<dbReference type="PANTHER" id="PTHR35894:SF1">
    <property type="entry name" value="PHOSPHORIBULOKINASE _ URIDINE KINASE FAMILY"/>
    <property type="match status" value="1"/>
</dbReference>
<dbReference type="Proteomes" id="UP000755104">
    <property type="component" value="Unassembled WGS sequence"/>
</dbReference>
<sequence>MYEEFYDFKERPFQLTPDPAFYFESLTHKKALSYLGYGLNQGEGFVVITGEVGAGKSTLVAHLKQKLDAGRMTVGEVVTSALDDEEMIHVAARSFGLDISGGDKAAALAAIELFLHEEARSGRRVLLIVDEAQNLSIGALEELRMLSNFQLGSHPLLQTLLLGQPEFKQLLAQSDELEQLRQRVIASHHLEAMQPGEVEPYVSHRLNHAGWKGRPGFGNDIWVKLHKATGGIPRKVNQVMTRLLLLGAVEERDKIDADMLDTVIEEMVGDAAPAEEAASRPRPDRDLPAADAIARAHDEARRPSPEGQVAPAMSAEARDKGLLDHQIDAIEAAFADRDKHMEALRREVEKLGKSKASGELPEDIGLRLASIEARLDEQERSLRHVLTMMIDYFESQGSRAAA</sequence>
<dbReference type="Gene3D" id="3.40.50.300">
    <property type="entry name" value="P-loop containing nucleotide triphosphate hydrolases"/>
    <property type="match status" value="1"/>
</dbReference>
<gene>
    <name evidence="2" type="ORF">K3174_01295</name>
</gene>
<keyword evidence="3" id="KW-1185">Reference proteome</keyword>
<proteinExistence type="predicted"/>
<dbReference type="SUPFAM" id="SSF52540">
    <property type="entry name" value="P-loop containing nucleoside triphosphate hydrolases"/>
    <property type="match status" value="1"/>
</dbReference>
<evidence type="ECO:0000313" key="2">
    <source>
        <dbReference type="EMBL" id="MBX7481150.1"/>
    </source>
</evidence>
<name>A0ABS7J1C6_9SPHN</name>
<dbReference type="SMART" id="SM00382">
    <property type="entry name" value="AAA"/>
    <property type="match status" value="1"/>
</dbReference>
<dbReference type="InterPro" id="IPR027417">
    <property type="entry name" value="P-loop_NTPase"/>
</dbReference>
<dbReference type="EMBL" id="JAIGNO010000001">
    <property type="protein sequence ID" value="MBX7481150.1"/>
    <property type="molecule type" value="Genomic_DNA"/>
</dbReference>
<evidence type="ECO:0000259" key="1">
    <source>
        <dbReference type="SMART" id="SM00382"/>
    </source>
</evidence>
<dbReference type="InterPro" id="IPR049945">
    <property type="entry name" value="AAA_22"/>
</dbReference>
<dbReference type="InterPro" id="IPR003593">
    <property type="entry name" value="AAA+_ATPase"/>
</dbReference>
<organism evidence="2 3">
    <name type="scientific">Qipengyuania qiaonensis</name>
    <dbReference type="NCBI Taxonomy" id="2867240"/>
    <lineage>
        <taxon>Bacteria</taxon>
        <taxon>Pseudomonadati</taxon>
        <taxon>Pseudomonadota</taxon>
        <taxon>Alphaproteobacteria</taxon>
        <taxon>Sphingomonadales</taxon>
        <taxon>Erythrobacteraceae</taxon>
        <taxon>Qipengyuania</taxon>
    </lineage>
</organism>
<dbReference type="NCBIfam" id="TIGR03015">
    <property type="entry name" value="pepcterm_ATPase"/>
    <property type="match status" value="1"/>
</dbReference>
<dbReference type="Pfam" id="PF13401">
    <property type="entry name" value="AAA_22"/>
    <property type="match status" value="1"/>
</dbReference>